<dbReference type="GO" id="GO:0003677">
    <property type="term" value="F:DNA binding"/>
    <property type="evidence" value="ECO:0007669"/>
    <property type="project" value="UniProtKB-KW"/>
</dbReference>
<organism evidence="9 10">
    <name type="scientific">Rhizobium rhizoryzae</name>
    <dbReference type="NCBI Taxonomy" id="451876"/>
    <lineage>
        <taxon>Bacteria</taxon>
        <taxon>Pseudomonadati</taxon>
        <taxon>Pseudomonadota</taxon>
        <taxon>Alphaproteobacteria</taxon>
        <taxon>Hyphomicrobiales</taxon>
        <taxon>Rhizobiaceae</taxon>
        <taxon>Rhizobium/Agrobacterium group</taxon>
        <taxon>Rhizobium</taxon>
    </lineage>
</organism>
<name>A0A7W6PRC7_9HYPH</name>
<dbReference type="InterPro" id="IPR005119">
    <property type="entry name" value="LysR_subst-bd"/>
</dbReference>
<dbReference type="AlphaFoldDB" id="A0A7W6PRC7"/>
<evidence type="ECO:0000256" key="4">
    <source>
        <dbReference type="ARBA" id="ARBA00023163"/>
    </source>
</evidence>
<dbReference type="InterPro" id="IPR036390">
    <property type="entry name" value="WH_DNA-bd_sf"/>
</dbReference>
<dbReference type="Proteomes" id="UP000519897">
    <property type="component" value="Unassembled WGS sequence"/>
</dbReference>
<proteinExistence type="inferred from homology"/>
<sequence length="320" mass="34762">MLHSRKLQYIDEIARCGSIRKAAAHLNVASSAINRQILALEEELGVPIFERLPRGLKLTAAGELCIEHIRDVLKAYDKLETRVRGLKMPQAGRVSLISTVGLAAGPLPEIVAKFVESHPRVRIQLAIDGATTTANPVLAGEVDIGIGFNIPAIPGLRTIATFDIPIGVVLPPDHRLAKEAGPIDLVKVVQEPLVLAQPGMSLRNMINLILAPLPVPVEPVVESAGPETLRYLVKKGVGLTFLNPLDVIGECQRGELVFRPLTESYRRHQPMKLFARSRATLDTATSLFIEFLLAELTQIVAELEAKGHVPKQGSAVSQRD</sequence>
<dbReference type="Pfam" id="PF00126">
    <property type="entry name" value="HTH_1"/>
    <property type="match status" value="1"/>
</dbReference>
<dbReference type="RefSeq" id="WP_062555536.1">
    <property type="nucleotide sequence ID" value="NZ_CP049250.1"/>
</dbReference>
<gene>
    <name evidence="9" type="ORF">GGQ72_002341</name>
</gene>
<dbReference type="PROSITE" id="PS50931">
    <property type="entry name" value="HTH_LYSR"/>
    <property type="match status" value="1"/>
</dbReference>
<dbReference type="PRINTS" id="PR00039">
    <property type="entry name" value="HTHLYSR"/>
</dbReference>
<evidence type="ECO:0000256" key="3">
    <source>
        <dbReference type="ARBA" id="ARBA00023125"/>
    </source>
</evidence>
<evidence type="ECO:0000313" key="9">
    <source>
        <dbReference type="EMBL" id="MBB4143789.1"/>
    </source>
</evidence>
<dbReference type="InterPro" id="IPR036388">
    <property type="entry name" value="WH-like_DNA-bd_sf"/>
</dbReference>
<keyword evidence="2" id="KW-0805">Transcription regulation</keyword>
<keyword evidence="3 9" id="KW-0238">DNA-binding</keyword>
<dbReference type="SUPFAM" id="SSF53850">
    <property type="entry name" value="Periplasmic binding protein-like II"/>
    <property type="match status" value="1"/>
</dbReference>
<evidence type="ECO:0000256" key="1">
    <source>
        <dbReference type="ARBA" id="ARBA00009437"/>
    </source>
</evidence>
<comment type="caution">
    <text evidence="9">The sequence shown here is derived from an EMBL/GenBank/DDBJ whole genome shotgun (WGS) entry which is preliminary data.</text>
</comment>
<dbReference type="InterPro" id="IPR050950">
    <property type="entry name" value="HTH-type_LysR_regulators"/>
</dbReference>
<dbReference type="InterPro" id="IPR000847">
    <property type="entry name" value="LysR_HTH_N"/>
</dbReference>
<evidence type="ECO:0000259" key="8">
    <source>
        <dbReference type="PROSITE" id="PS50931"/>
    </source>
</evidence>
<dbReference type="SUPFAM" id="SSF46785">
    <property type="entry name" value="Winged helix' DNA-binding domain"/>
    <property type="match status" value="1"/>
</dbReference>
<evidence type="ECO:0000256" key="6">
    <source>
        <dbReference type="ARBA" id="ARBA00067332"/>
    </source>
</evidence>
<keyword evidence="10" id="KW-1185">Reference proteome</keyword>
<dbReference type="EMBL" id="JACIEC010000002">
    <property type="protein sequence ID" value="MBB4143789.1"/>
    <property type="molecule type" value="Genomic_DNA"/>
</dbReference>
<dbReference type="Gene3D" id="1.10.10.10">
    <property type="entry name" value="Winged helix-like DNA-binding domain superfamily/Winged helix DNA-binding domain"/>
    <property type="match status" value="1"/>
</dbReference>
<dbReference type="Pfam" id="PF03466">
    <property type="entry name" value="LysR_substrate"/>
    <property type="match status" value="1"/>
</dbReference>
<comment type="similarity">
    <text evidence="1">Belongs to the LysR transcriptional regulatory family.</text>
</comment>
<evidence type="ECO:0000256" key="7">
    <source>
        <dbReference type="ARBA" id="ARBA00083243"/>
    </source>
</evidence>
<dbReference type="GO" id="GO:0005829">
    <property type="term" value="C:cytosol"/>
    <property type="evidence" value="ECO:0007669"/>
    <property type="project" value="TreeGrafter"/>
</dbReference>
<evidence type="ECO:0000256" key="2">
    <source>
        <dbReference type="ARBA" id="ARBA00023015"/>
    </source>
</evidence>
<protein>
    <recommendedName>
        <fullName evidence="6">HTH-type transcriptional regulator TtuA</fullName>
    </recommendedName>
    <alternativeName>
        <fullName evidence="7">Tartrate utilization transcriptional regulator</fullName>
    </alternativeName>
</protein>
<feature type="domain" description="HTH lysR-type" evidence="8">
    <location>
        <begin position="1"/>
        <end position="59"/>
    </location>
</feature>
<dbReference type="GO" id="GO:0003700">
    <property type="term" value="F:DNA-binding transcription factor activity"/>
    <property type="evidence" value="ECO:0007669"/>
    <property type="project" value="InterPro"/>
</dbReference>
<dbReference type="PANTHER" id="PTHR30419:SF2">
    <property type="entry name" value="LYSR FAMILY TRANSCRIPTIONAL REGULATOR"/>
    <property type="match status" value="1"/>
</dbReference>
<accession>A0A7W6PRC7</accession>
<reference evidence="9 10" key="1">
    <citation type="submission" date="2020-08" db="EMBL/GenBank/DDBJ databases">
        <title>Genomic Encyclopedia of Type Strains, Phase IV (KMG-IV): sequencing the most valuable type-strain genomes for metagenomic binning, comparative biology and taxonomic classification.</title>
        <authorList>
            <person name="Goeker M."/>
        </authorList>
    </citation>
    <scope>NUCLEOTIDE SEQUENCE [LARGE SCALE GENOMIC DNA]</scope>
    <source>
        <strain evidence="9 10">DSM 29514</strain>
    </source>
</reference>
<keyword evidence="4" id="KW-0804">Transcription</keyword>
<dbReference type="Gene3D" id="3.40.190.290">
    <property type="match status" value="1"/>
</dbReference>
<comment type="function">
    <text evidence="5">Transcriptional regulator of the ttuABCDE tartrate utilization operon.</text>
</comment>
<dbReference type="FunFam" id="1.10.10.10:FF:000001">
    <property type="entry name" value="LysR family transcriptional regulator"/>
    <property type="match status" value="1"/>
</dbReference>
<evidence type="ECO:0000313" key="10">
    <source>
        <dbReference type="Proteomes" id="UP000519897"/>
    </source>
</evidence>
<dbReference type="PANTHER" id="PTHR30419">
    <property type="entry name" value="HTH-TYPE TRANSCRIPTIONAL REGULATOR YBHD"/>
    <property type="match status" value="1"/>
</dbReference>
<evidence type="ECO:0000256" key="5">
    <source>
        <dbReference type="ARBA" id="ARBA00054626"/>
    </source>
</evidence>